<gene>
    <name evidence="2" type="ORF">DPMN_077582</name>
</gene>
<reference evidence="2" key="2">
    <citation type="submission" date="2020-11" db="EMBL/GenBank/DDBJ databases">
        <authorList>
            <person name="McCartney M.A."/>
            <person name="Auch B."/>
            <person name="Kono T."/>
            <person name="Mallez S."/>
            <person name="Becker A."/>
            <person name="Gohl D.M."/>
            <person name="Silverstein K.A.T."/>
            <person name="Koren S."/>
            <person name="Bechman K.B."/>
            <person name="Herman A."/>
            <person name="Abrahante J.E."/>
            <person name="Garbe J."/>
        </authorList>
    </citation>
    <scope>NUCLEOTIDE SEQUENCE</scope>
    <source>
        <strain evidence="2">Duluth1</strain>
        <tissue evidence="2">Whole animal</tissue>
    </source>
</reference>
<organism evidence="2 3">
    <name type="scientific">Dreissena polymorpha</name>
    <name type="common">Zebra mussel</name>
    <name type="synonym">Mytilus polymorpha</name>
    <dbReference type="NCBI Taxonomy" id="45954"/>
    <lineage>
        <taxon>Eukaryota</taxon>
        <taxon>Metazoa</taxon>
        <taxon>Spiralia</taxon>
        <taxon>Lophotrochozoa</taxon>
        <taxon>Mollusca</taxon>
        <taxon>Bivalvia</taxon>
        <taxon>Autobranchia</taxon>
        <taxon>Heteroconchia</taxon>
        <taxon>Euheterodonta</taxon>
        <taxon>Imparidentia</taxon>
        <taxon>Neoheterodontei</taxon>
        <taxon>Myida</taxon>
        <taxon>Dreissenoidea</taxon>
        <taxon>Dreissenidae</taxon>
        <taxon>Dreissena</taxon>
    </lineage>
</organism>
<evidence type="ECO:0000313" key="3">
    <source>
        <dbReference type="Proteomes" id="UP000828390"/>
    </source>
</evidence>
<protein>
    <submittedName>
        <fullName evidence="2">Uncharacterized protein</fullName>
    </submittedName>
</protein>
<keyword evidence="1" id="KW-1133">Transmembrane helix</keyword>
<evidence type="ECO:0000313" key="2">
    <source>
        <dbReference type="EMBL" id="KAH3702558.1"/>
    </source>
</evidence>
<feature type="transmembrane region" description="Helical" evidence="1">
    <location>
        <begin position="12"/>
        <end position="39"/>
    </location>
</feature>
<name>A0A9D4BPG8_DREPO</name>
<sequence>MLFTVVKTIYSWRTLGCAAVVYVIVFTIDVTIGGTFIVWKCHFRYDADECRLAGGGTLGSVLIWYTVLFILPKCVTKIDRDDIRNACRRCVHKVRPPVSREIQREHPV</sequence>
<comment type="caution">
    <text evidence="2">The sequence shown here is derived from an EMBL/GenBank/DDBJ whole genome shotgun (WGS) entry which is preliminary data.</text>
</comment>
<proteinExistence type="predicted"/>
<dbReference type="AlphaFoldDB" id="A0A9D4BPG8"/>
<keyword evidence="1" id="KW-0812">Transmembrane</keyword>
<keyword evidence="1" id="KW-0472">Membrane</keyword>
<feature type="transmembrane region" description="Helical" evidence="1">
    <location>
        <begin position="51"/>
        <end position="71"/>
    </location>
</feature>
<keyword evidence="3" id="KW-1185">Reference proteome</keyword>
<reference evidence="2" key="1">
    <citation type="journal article" date="2019" name="bioRxiv">
        <title>The Genome of the Zebra Mussel, Dreissena polymorpha: A Resource for Invasive Species Research.</title>
        <authorList>
            <person name="McCartney M.A."/>
            <person name="Auch B."/>
            <person name="Kono T."/>
            <person name="Mallez S."/>
            <person name="Zhang Y."/>
            <person name="Obille A."/>
            <person name="Becker A."/>
            <person name="Abrahante J.E."/>
            <person name="Garbe J."/>
            <person name="Badalamenti J.P."/>
            <person name="Herman A."/>
            <person name="Mangelson H."/>
            <person name="Liachko I."/>
            <person name="Sullivan S."/>
            <person name="Sone E.D."/>
            <person name="Koren S."/>
            <person name="Silverstein K.A.T."/>
            <person name="Beckman K.B."/>
            <person name="Gohl D.M."/>
        </authorList>
    </citation>
    <scope>NUCLEOTIDE SEQUENCE</scope>
    <source>
        <strain evidence="2">Duluth1</strain>
        <tissue evidence="2">Whole animal</tissue>
    </source>
</reference>
<dbReference type="EMBL" id="JAIWYP010000015">
    <property type="protein sequence ID" value="KAH3702558.1"/>
    <property type="molecule type" value="Genomic_DNA"/>
</dbReference>
<dbReference type="Proteomes" id="UP000828390">
    <property type="component" value="Unassembled WGS sequence"/>
</dbReference>
<accession>A0A9D4BPG8</accession>
<evidence type="ECO:0000256" key="1">
    <source>
        <dbReference type="SAM" id="Phobius"/>
    </source>
</evidence>